<dbReference type="InterPro" id="IPR046347">
    <property type="entry name" value="bZIP_sf"/>
</dbReference>
<evidence type="ECO:0000256" key="7">
    <source>
        <dbReference type="SAM" id="MobiDB-lite"/>
    </source>
</evidence>
<dbReference type="Proteomes" id="UP000283530">
    <property type="component" value="Unassembled WGS sequence"/>
</dbReference>
<dbReference type="InterPro" id="IPR004827">
    <property type="entry name" value="bZIP"/>
</dbReference>
<evidence type="ECO:0000313" key="9">
    <source>
        <dbReference type="EMBL" id="RWR75097.1"/>
    </source>
</evidence>
<feature type="compositionally biased region" description="Low complexity" evidence="7">
    <location>
        <begin position="173"/>
        <end position="187"/>
    </location>
</feature>
<reference evidence="9 10" key="1">
    <citation type="journal article" date="2019" name="Nat. Plants">
        <title>Stout camphor tree genome fills gaps in understanding of flowering plant genome evolution.</title>
        <authorList>
            <person name="Chaw S.M."/>
            <person name="Liu Y.C."/>
            <person name="Wu Y.W."/>
            <person name="Wang H.Y."/>
            <person name="Lin C.I."/>
            <person name="Wu C.S."/>
            <person name="Ke H.M."/>
            <person name="Chang L.Y."/>
            <person name="Hsu C.Y."/>
            <person name="Yang H.T."/>
            <person name="Sudianto E."/>
            <person name="Hsu M.H."/>
            <person name="Wu K.P."/>
            <person name="Wang L.N."/>
            <person name="Leebens-Mack J.H."/>
            <person name="Tsai I.J."/>
        </authorList>
    </citation>
    <scope>NUCLEOTIDE SEQUENCE [LARGE SCALE GENOMIC DNA]</scope>
    <source>
        <strain evidence="10">cv. Chaw 1501</strain>
        <tissue evidence="9">Young leaves</tissue>
    </source>
</reference>
<evidence type="ECO:0000256" key="2">
    <source>
        <dbReference type="ARBA" id="ARBA00007163"/>
    </source>
</evidence>
<comment type="caution">
    <text evidence="9">The sequence shown here is derived from an EMBL/GenBank/DDBJ whole genome shotgun (WGS) entry which is preliminary data.</text>
</comment>
<evidence type="ECO:0000256" key="6">
    <source>
        <dbReference type="ARBA" id="ARBA00023242"/>
    </source>
</evidence>
<evidence type="ECO:0000256" key="5">
    <source>
        <dbReference type="ARBA" id="ARBA00023163"/>
    </source>
</evidence>
<feature type="compositionally biased region" description="Polar residues" evidence="7">
    <location>
        <begin position="140"/>
        <end position="152"/>
    </location>
</feature>
<accession>A0A3S3PWZ2</accession>
<dbReference type="PROSITE" id="PS00036">
    <property type="entry name" value="BZIP_BASIC"/>
    <property type="match status" value="1"/>
</dbReference>
<evidence type="ECO:0000259" key="8">
    <source>
        <dbReference type="PROSITE" id="PS50217"/>
    </source>
</evidence>
<dbReference type="FunFam" id="1.20.5.170:FF:000020">
    <property type="entry name" value="BZIP transcription factor"/>
    <property type="match status" value="1"/>
</dbReference>
<dbReference type="SUPFAM" id="SSF57959">
    <property type="entry name" value="Leucine zipper domain"/>
    <property type="match status" value="1"/>
</dbReference>
<comment type="similarity">
    <text evidence="2">Belongs to the bZIP family.</text>
</comment>
<comment type="subcellular location">
    <subcellularLocation>
        <location evidence="1">Nucleus</location>
    </subcellularLocation>
</comment>
<dbReference type="Gene3D" id="1.20.5.170">
    <property type="match status" value="1"/>
</dbReference>
<feature type="region of interest" description="Disordered" evidence="7">
    <location>
        <begin position="122"/>
        <end position="214"/>
    </location>
</feature>
<feature type="compositionally biased region" description="Basic and acidic residues" evidence="7">
    <location>
        <begin position="373"/>
        <end position="384"/>
    </location>
</feature>
<dbReference type="PROSITE" id="PS50217">
    <property type="entry name" value="BZIP"/>
    <property type="match status" value="1"/>
</dbReference>
<dbReference type="GO" id="GO:0043565">
    <property type="term" value="F:sequence-specific DNA binding"/>
    <property type="evidence" value="ECO:0007669"/>
    <property type="project" value="InterPro"/>
</dbReference>
<dbReference type="OrthoDB" id="1642657at2759"/>
<sequence>MGNGEVDTPTKTPKSSLVQEQPPPSSPATLLTDWASYQAYYNPAGTPPIPPPGFFYFFHGIQSSSSSLHVGPPVSGRRERPKWMANVFQFGRLLGHRASVVGLGSHLYGRYAMPSNGTPGVSVAAAGGTDKSAEGERSPLKNSKGSLGSLNMLTGKDSEVGKTSGASGNGAMSQSGESGNEGSSEGSDANSRDGSQQKPCCEQGSRADEADNGSSIWSAPCGVTGAAPTQTMANLTMTMMGVPPSSVPGPTTNLNIGMDFWGGHPPTSIATMKVMATSAPVTVPITPAHLNGSQDVFPPELWLQDERELKRQRRKQSNRESARRSRLRKQAECEELAKHVETLKEEHSSLKDELQHMREEHEKLAAENVSLTEKLEKHGGKESR</sequence>
<dbReference type="CDD" id="cd14702">
    <property type="entry name" value="bZIP_plant_GBF1"/>
    <property type="match status" value="1"/>
</dbReference>
<keyword evidence="10" id="KW-1185">Reference proteome</keyword>
<feature type="compositionally biased region" description="Basic and acidic residues" evidence="7">
    <location>
        <begin position="344"/>
        <end position="365"/>
    </location>
</feature>
<dbReference type="InterPro" id="IPR045314">
    <property type="entry name" value="bZIP_plant_GBF1"/>
</dbReference>
<gene>
    <name evidence="9" type="ORF">CKAN_00346200</name>
</gene>
<feature type="region of interest" description="Disordered" evidence="7">
    <location>
        <begin position="311"/>
        <end position="330"/>
    </location>
</feature>
<feature type="compositionally biased region" description="Basic and acidic residues" evidence="7">
    <location>
        <begin position="317"/>
        <end position="330"/>
    </location>
</feature>
<dbReference type="PANTHER" id="PTHR45967">
    <property type="entry name" value="G-BOX-BINDING FACTOR 3-RELATED"/>
    <property type="match status" value="1"/>
</dbReference>
<evidence type="ECO:0000313" key="10">
    <source>
        <dbReference type="Proteomes" id="UP000283530"/>
    </source>
</evidence>
<dbReference type="Pfam" id="PF00170">
    <property type="entry name" value="bZIP_1"/>
    <property type="match status" value="1"/>
</dbReference>
<evidence type="ECO:0000256" key="3">
    <source>
        <dbReference type="ARBA" id="ARBA00023015"/>
    </source>
</evidence>
<dbReference type="GO" id="GO:0003700">
    <property type="term" value="F:DNA-binding transcription factor activity"/>
    <property type="evidence" value="ECO:0007669"/>
    <property type="project" value="InterPro"/>
</dbReference>
<evidence type="ECO:0000256" key="1">
    <source>
        <dbReference type="ARBA" id="ARBA00004123"/>
    </source>
</evidence>
<organism evidence="9 10">
    <name type="scientific">Cinnamomum micranthum f. kanehirae</name>
    <dbReference type="NCBI Taxonomy" id="337451"/>
    <lineage>
        <taxon>Eukaryota</taxon>
        <taxon>Viridiplantae</taxon>
        <taxon>Streptophyta</taxon>
        <taxon>Embryophyta</taxon>
        <taxon>Tracheophyta</taxon>
        <taxon>Spermatophyta</taxon>
        <taxon>Magnoliopsida</taxon>
        <taxon>Magnoliidae</taxon>
        <taxon>Laurales</taxon>
        <taxon>Lauraceae</taxon>
        <taxon>Cinnamomum</taxon>
    </lineage>
</organism>
<keyword evidence="3" id="KW-0805">Transcription regulation</keyword>
<proteinExistence type="inferred from homology"/>
<keyword evidence="5" id="KW-0804">Transcription</keyword>
<feature type="compositionally biased region" description="Polar residues" evidence="7">
    <location>
        <begin position="188"/>
        <end position="198"/>
    </location>
</feature>
<dbReference type="InterPro" id="IPR044827">
    <property type="entry name" value="GBF-like"/>
</dbReference>
<keyword evidence="6" id="KW-0539">Nucleus</keyword>
<feature type="compositionally biased region" description="Polar residues" evidence="7">
    <location>
        <begin position="9"/>
        <end position="19"/>
    </location>
</feature>
<dbReference type="PANTHER" id="PTHR45967:SF38">
    <property type="entry name" value="G-BOX-BINDING FACTOR 2"/>
    <property type="match status" value="1"/>
</dbReference>
<dbReference type="AlphaFoldDB" id="A0A3S3PWZ2"/>
<dbReference type="EMBL" id="QPKB01000001">
    <property type="protein sequence ID" value="RWR75097.1"/>
    <property type="molecule type" value="Genomic_DNA"/>
</dbReference>
<feature type="domain" description="BZIP" evidence="8">
    <location>
        <begin position="308"/>
        <end position="371"/>
    </location>
</feature>
<name>A0A3S3PWZ2_9MAGN</name>
<feature type="region of interest" description="Disordered" evidence="7">
    <location>
        <begin position="344"/>
        <end position="384"/>
    </location>
</feature>
<dbReference type="GO" id="GO:0005634">
    <property type="term" value="C:nucleus"/>
    <property type="evidence" value="ECO:0007669"/>
    <property type="project" value="UniProtKB-SubCell"/>
</dbReference>
<keyword evidence="4" id="KW-0238">DNA-binding</keyword>
<dbReference type="SMART" id="SM00338">
    <property type="entry name" value="BRLZ"/>
    <property type="match status" value="1"/>
</dbReference>
<protein>
    <submittedName>
        <fullName evidence="9">BZIP transcription factor 16 isoform X2</fullName>
    </submittedName>
</protein>
<evidence type="ECO:0000256" key="4">
    <source>
        <dbReference type="ARBA" id="ARBA00023125"/>
    </source>
</evidence>
<feature type="region of interest" description="Disordered" evidence="7">
    <location>
        <begin position="1"/>
        <end position="29"/>
    </location>
</feature>
<dbReference type="Pfam" id="PF16596">
    <property type="entry name" value="MFMR_assoc"/>
    <property type="match status" value="1"/>
</dbReference>